<accession>A0A974WIZ9</accession>
<dbReference type="PANTHER" id="PTHR22893">
    <property type="entry name" value="NADH OXIDOREDUCTASE-RELATED"/>
    <property type="match status" value="1"/>
</dbReference>
<reference evidence="5" key="1">
    <citation type="submission" date="2021-02" db="EMBL/GenBank/DDBJ databases">
        <title>Fulvivirga sp. S481 isolated from sea water.</title>
        <authorList>
            <person name="Bae S.S."/>
            <person name="Baek K."/>
        </authorList>
    </citation>
    <scope>NUCLEOTIDE SEQUENCE</scope>
    <source>
        <strain evidence="5">S481</strain>
    </source>
</reference>
<name>A0A974WIZ9_9BACT</name>
<dbReference type="AlphaFoldDB" id="A0A974WIZ9"/>
<keyword evidence="6" id="KW-1185">Reference proteome</keyword>
<dbReference type="GO" id="GO:0016628">
    <property type="term" value="F:oxidoreductase activity, acting on the CH-CH group of donors, NAD or NADP as acceptor"/>
    <property type="evidence" value="ECO:0007669"/>
    <property type="project" value="UniProtKB-ARBA"/>
</dbReference>
<evidence type="ECO:0000259" key="4">
    <source>
        <dbReference type="Pfam" id="PF00724"/>
    </source>
</evidence>
<proteinExistence type="inferred from homology"/>
<dbReference type="EMBL" id="CP070608">
    <property type="protein sequence ID" value="QSE99060.1"/>
    <property type="molecule type" value="Genomic_DNA"/>
</dbReference>
<dbReference type="GO" id="GO:0005829">
    <property type="term" value="C:cytosol"/>
    <property type="evidence" value="ECO:0007669"/>
    <property type="project" value="UniProtKB-ARBA"/>
</dbReference>
<keyword evidence="3" id="KW-0560">Oxidoreductase</keyword>
<organism evidence="5 6">
    <name type="scientific">Fulvivirga lutea</name>
    <dbReference type="NCBI Taxonomy" id="2810512"/>
    <lineage>
        <taxon>Bacteria</taxon>
        <taxon>Pseudomonadati</taxon>
        <taxon>Bacteroidota</taxon>
        <taxon>Cytophagia</taxon>
        <taxon>Cytophagales</taxon>
        <taxon>Fulvivirgaceae</taxon>
        <taxon>Fulvivirga</taxon>
    </lineage>
</organism>
<evidence type="ECO:0000256" key="1">
    <source>
        <dbReference type="ARBA" id="ARBA00001917"/>
    </source>
</evidence>
<dbReference type="FunFam" id="3.20.20.70:FF:000059">
    <property type="entry name" value="N-ethylmaleimide reductase, FMN-linked"/>
    <property type="match status" value="1"/>
</dbReference>
<dbReference type="InterPro" id="IPR045247">
    <property type="entry name" value="Oye-like"/>
</dbReference>
<evidence type="ECO:0000313" key="5">
    <source>
        <dbReference type="EMBL" id="QSE99060.1"/>
    </source>
</evidence>
<dbReference type="Proteomes" id="UP000662783">
    <property type="component" value="Chromosome"/>
</dbReference>
<protein>
    <submittedName>
        <fullName evidence="5">Alkene reductase</fullName>
    </submittedName>
</protein>
<dbReference type="Pfam" id="PF00724">
    <property type="entry name" value="Oxidored_FMN"/>
    <property type="match status" value="1"/>
</dbReference>
<dbReference type="KEGG" id="fuv:JR347_08230"/>
<evidence type="ECO:0000256" key="2">
    <source>
        <dbReference type="ARBA" id="ARBA00005979"/>
    </source>
</evidence>
<gene>
    <name evidence="5" type="ORF">JR347_08230</name>
</gene>
<dbReference type="SUPFAM" id="SSF51395">
    <property type="entry name" value="FMN-linked oxidoreductases"/>
    <property type="match status" value="1"/>
</dbReference>
<comment type="similarity">
    <text evidence="2">Belongs to the NADH:flavin oxidoreductase/NADH oxidase family.</text>
</comment>
<dbReference type="Gene3D" id="3.20.20.70">
    <property type="entry name" value="Aldolase class I"/>
    <property type="match status" value="1"/>
</dbReference>
<dbReference type="CDD" id="cd02933">
    <property type="entry name" value="OYE_like_FMN"/>
    <property type="match status" value="1"/>
</dbReference>
<sequence length="362" mass="39256">MATLFDSFKAGGLNLKNKIVMAPMTRSRATTDHIPTPIMADYYGQRSGAGLIITEGTSPSPNGVGYPRIPGLYNQPQVDAWKVITDRVHKEGSKIFLQIMHTGRISHPLNLPEGAEVLAPSAIPASNTKMYTDQEGEKNLPTPKEMTDEDIASAINEYVNSAKLAVAAGFDGVELHAANGYLLEQFINPGSNQRTDNYGGSVENRARFVIEVAEQTVEAIGKDKVGIRLSPGGAFNDIMPFEGQEETYKYLAEELGKIGLVYVHLVDHSSMGTPEVPKSLKETIRDAFGGTIIISGGYDKAKAEKDLADGLGHLVAFGRPFISNPDLPERMKEGAELADPDFSTFYTPGEKGYTDYPTLQKA</sequence>
<feature type="domain" description="NADH:flavin oxidoreductase/NADH oxidase N-terminal" evidence="4">
    <location>
        <begin position="4"/>
        <end position="336"/>
    </location>
</feature>
<dbReference type="InterPro" id="IPR001155">
    <property type="entry name" value="OxRdtase_FMN_N"/>
</dbReference>
<dbReference type="RefSeq" id="WP_205723571.1">
    <property type="nucleotide sequence ID" value="NZ_CP070608.1"/>
</dbReference>
<comment type="cofactor">
    <cofactor evidence="1">
        <name>FMN</name>
        <dbReference type="ChEBI" id="CHEBI:58210"/>
    </cofactor>
</comment>
<dbReference type="GO" id="GO:0010181">
    <property type="term" value="F:FMN binding"/>
    <property type="evidence" value="ECO:0007669"/>
    <property type="project" value="InterPro"/>
</dbReference>
<dbReference type="InterPro" id="IPR013785">
    <property type="entry name" value="Aldolase_TIM"/>
</dbReference>
<dbReference type="PANTHER" id="PTHR22893:SF91">
    <property type="entry name" value="NADPH DEHYDROGENASE 2-RELATED"/>
    <property type="match status" value="1"/>
</dbReference>
<evidence type="ECO:0000256" key="3">
    <source>
        <dbReference type="ARBA" id="ARBA00023002"/>
    </source>
</evidence>
<evidence type="ECO:0000313" key="6">
    <source>
        <dbReference type="Proteomes" id="UP000662783"/>
    </source>
</evidence>